<sequence length="275" mass="27909">MMIASMMASTLYRLVKTRMTWVFLGIYTAFIPIALGLVKLIGADSSLMLATTQTSSEMALTLSVTTPGVGGAQLDQLCGAMFVRGSMIAMFVAVFCGVFFASDLRSGSVKNLIRSSHARLSYAVSAAATAGCVCVAYVAVGAAATAASAVATGVALAVPNPASFLAWCAQVAALTFAYSLLAVGVALLTRSLAASAVAGFLLGGAAVENLLYTALGLISGHPEEVRQLFDGYLAVIISQLGLGSVQSPEALAPVVITIVAAIAASVGIMGRRSLG</sequence>
<name>A0A9D2UV31_9ACTN</name>
<accession>A0A9D2UV31</accession>
<keyword evidence="1" id="KW-1133">Transmembrane helix</keyword>
<gene>
    <name evidence="2" type="ORF">K8U77_00115</name>
</gene>
<reference evidence="2" key="2">
    <citation type="submission" date="2021-09" db="EMBL/GenBank/DDBJ databases">
        <authorList>
            <person name="Gilroy R."/>
        </authorList>
    </citation>
    <scope>NUCLEOTIDE SEQUENCE</scope>
    <source>
        <strain evidence="2">ChiGjej6B6-11269</strain>
    </source>
</reference>
<proteinExistence type="predicted"/>
<feature type="transmembrane region" description="Helical" evidence="1">
    <location>
        <begin position="122"/>
        <end position="144"/>
    </location>
</feature>
<organism evidence="2 3">
    <name type="scientific">Slackia equolifaciens</name>
    <dbReference type="NCBI Taxonomy" id="498718"/>
    <lineage>
        <taxon>Bacteria</taxon>
        <taxon>Bacillati</taxon>
        <taxon>Actinomycetota</taxon>
        <taxon>Coriobacteriia</taxon>
        <taxon>Eggerthellales</taxon>
        <taxon>Eggerthellaceae</taxon>
        <taxon>Slackia</taxon>
    </lineage>
</organism>
<evidence type="ECO:0000313" key="3">
    <source>
        <dbReference type="Proteomes" id="UP000786989"/>
    </source>
</evidence>
<feature type="transmembrane region" description="Helical" evidence="1">
    <location>
        <begin position="81"/>
        <end position="101"/>
    </location>
</feature>
<keyword evidence="1" id="KW-0812">Transmembrane</keyword>
<feature type="transmembrane region" description="Helical" evidence="1">
    <location>
        <begin position="21"/>
        <end position="41"/>
    </location>
</feature>
<reference evidence="2" key="1">
    <citation type="journal article" date="2021" name="PeerJ">
        <title>Extensive microbial diversity within the chicken gut microbiome revealed by metagenomics and culture.</title>
        <authorList>
            <person name="Gilroy R."/>
            <person name="Ravi A."/>
            <person name="Getino M."/>
            <person name="Pursley I."/>
            <person name="Horton D.L."/>
            <person name="Alikhan N.F."/>
            <person name="Baker D."/>
            <person name="Gharbi K."/>
            <person name="Hall N."/>
            <person name="Watson M."/>
            <person name="Adriaenssens E.M."/>
            <person name="Foster-Nyarko E."/>
            <person name="Jarju S."/>
            <person name="Secka A."/>
            <person name="Antonio M."/>
            <person name="Oren A."/>
            <person name="Chaudhuri R.R."/>
            <person name="La Ragione R."/>
            <person name="Hildebrand F."/>
            <person name="Pallen M.J."/>
        </authorList>
    </citation>
    <scope>NUCLEOTIDE SEQUENCE</scope>
    <source>
        <strain evidence="2">ChiGjej6B6-11269</strain>
    </source>
</reference>
<feature type="transmembrane region" description="Helical" evidence="1">
    <location>
        <begin position="250"/>
        <end position="270"/>
    </location>
</feature>
<protein>
    <submittedName>
        <fullName evidence="2">Uncharacterized protein</fullName>
    </submittedName>
</protein>
<evidence type="ECO:0000256" key="1">
    <source>
        <dbReference type="SAM" id="Phobius"/>
    </source>
</evidence>
<dbReference type="Proteomes" id="UP000786989">
    <property type="component" value="Unassembled WGS sequence"/>
</dbReference>
<comment type="caution">
    <text evidence="2">The sequence shown here is derived from an EMBL/GenBank/DDBJ whole genome shotgun (WGS) entry which is preliminary data.</text>
</comment>
<evidence type="ECO:0000313" key="2">
    <source>
        <dbReference type="EMBL" id="HJF64511.1"/>
    </source>
</evidence>
<feature type="transmembrane region" description="Helical" evidence="1">
    <location>
        <begin position="196"/>
        <end position="218"/>
    </location>
</feature>
<dbReference type="AlphaFoldDB" id="A0A9D2UV31"/>
<feature type="transmembrane region" description="Helical" evidence="1">
    <location>
        <begin position="164"/>
        <end position="189"/>
    </location>
</feature>
<dbReference type="EMBL" id="DYWI01000001">
    <property type="protein sequence ID" value="HJF64511.1"/>
    <property type="molecule type" value="Genomic_DNA"/>
</dbReference>
<keyword evidence="1" id="KW-0472">Membrane</keyword>